<evidence type="ECO:0000313" key="2">
    <source>
        <dbReference type="Proteomes" id="UP001165101"/>
    </source>
</evidence>
<dbReference type="EMBL" id="BSXV01000863">
    <property type="protein sequence ID" value="GME90920.1"/>
    <property type="molecule type" value="Genomic_DNA"/>
</dbReference>
<gene>
    <name evidence="1" type="ORF">Cboi01_000207100</name>
</gene>
<dbReference type="Proteomes" id="UP001165101">
    <property type="component" value="Unassembled WGS sequence"/>
</dbReference>
<comment type="caution">
    <text evidence="1">The sequence shown here is derived from an EMBL/GenBank/DDBJ whole genome shotgun (WGS) entry which is preliminary data.</text>
</comment>
<sequence length="475" mass="52290">MLRQTRNTMSVIKKEVETGKVSKYFGSSAARRTRSSRASVVKTEDDEEDINQPDIPSLSNTKRTSDRLQRYKHKDDSISVKTSVKKEEFEASIPSSSPPLSLSLSSDLNQQTAANKKRRLTKVKVEIEQNDAIPAQPEEAAAGSRSGGRAARPEDPSHVGSLPVPKNFWPMYEEIKLMRSLVVSPVDTVGCAVIPTRICGQTEGKLFRFQLLISLMLSSQTKDEVNFTAMQTLDGHCKTAMGFTQDGLCLAAMLAIDEPTLDTLIFKVGFHRRKASYIKKTCSILNEKFNGDIPDNITDIVALPGIGQKMGNLILQCGWNITTGIGVDVHMYRMSTMWGWCGGKSGSGSKSSGSGKSKNSTPETVRVELESWLPRDMWNEINPVLVGFGQMVCLPRGSRCDLCTLAYKKLCPAVDRKLVNRAVKQRQLEAVKEKGRAADETVSPVDSPVAKSKKAATSRGDLSQLEAYITANYTW</sequence>
<protein>
    <submittedName>
        <fullName evidence="1">Unnamed protein product</fullName>
    </submittedName>
</protein>
<reference evidence="1" key="1">
    <citation type="submission" date="2023-04" db="EMBL/GenBank/DDBJ databases">
        <title>Candida boidinii NBRC 1967.</title>
        <authorList>
            <person name="Ichikawa N."/>
            <person name="Sato H."/>
            <person name="Tonouchi N."/>
        </authorList>
    </citation>
    <scope>NUCLEOTIDE SEQUENCE</scope>
    <source>
        <strain evidence="1">NBRC 1967</strain>
    </source>
</reference>
<keyword evidence="2" id="KW-1185">Reference proteome</keyword>
<evidence type="ECO:0000313" key="1">
    <source>
        <dbReference type="EMBL" id="GME90920.1"/>
    </source>
</evidence>
<name>A0ACB5TME0_CANBO</name>
<organism evidence="1 2">
    <name type="scientific">Candida boidinii</name>
    <name type="common">Yeast</name>
    <dbReference type="NCBI Taxonomy" id="5477"/>
    <lineage>
        <taxon>Eukaryota</taxon>
        <taxon>Fungi</taxon>
        <taxon>Dikarya</taxon>
        <taxon>Ascomycota</taxon>
        <taxon>Saccharomycotina</taxon>
        <taxon>Pichiomycetes</taxon>
        <taxon>Pichiales</taxon>
        <taxon>Pichiaceae</taxon>
        <taxon>Ogataea</taxon>
        <taxon>Ogataea/Candida clade</taxon>
    </lineage>
</organism>
<proteinExistence type="predicted"/>
<accession>A0ACB5TME0</accession>